<dbReference type="Gene3D" id="2.20.110.10">
    <property type="entry name" value="Histone H3 K4-specific methyltransferase SET7/9 N-terminal domain"/>
    <property type="match status" value="3"/>
</dbReference>
<keyword evidence="3" id="KW-0732">Signal</keyword>
<feature type="signal peptide" evidence="3">
    <location>
        <begin position="1"/>
        <end position="27"/>
    </location>
</feature>
<keyword evidence="5" id="KW-1185">Reference proteome</keyword>
<dbReference type="PANTHER" id="PTHR43215">
    <property type="entry name" value="RADIAL SPOKE HEAD 1 HOMOLOG"/>
    <property type="match status" value="1"/>
</dbReference>
<feature type="chain" id="PRO_5047117154" description="MORN repeat-containing protein" evidence="3">
    <location>
        <begin position="28"/>
        <end position="522"/>
    </location>
</feature>
<dbReference type="InterPro" id="IPR003409">
    <property type="entry name" value="MORN"/>
</dbReference>
<gene>
    <name evidence="4" type="ORF">R9Z33_12485</name>
</gene>
<feature type="region of interest" description="Disordered" evidence="2">
    <location>
        <begin position="324"/>
        <end position="343"/>
    </location>
</feature>
<sequence>MRLGIGRAALAVLALAQVTLLALPAFAQQSSWVCFIEGGKREPAHFEPNGNVYVGRHATTEGLAFTEAIEACERGEGNRAACQGQMTPGAICREMDAQRAAAYQPVFRRPMNVTPGDYQCEARGTAPIGYGVGWNGQFHSTTNPDYQAARRAMEALCTSATCEPMRCFRRSGTPPQQTQPQPAAGGGGGGGTPAAQNFQPGQVQYFWRQVGGNWRGQTIQSNVQACNYASAEACDAGNVRAYAPGATQSLHLNGCNAPPIQVQCVVEARSAPPPPPRPVTPPSAGAPPPPSPDSLAQPGRPGWTVDARNGCWVWNDVPRPGETVTWDGACPRGPAEGPGSGEWRWTADGQARVARFEGPRREGRAHGPGIYIFANGNRYDGMYQDGRQQGRGVYTWANGDQYEGAFVDGRRTGRGTLTRANGDRYVGEYLDGQRHGQGRQTFAGGDTYEGSFLGNKFHGQGVYVWRSGNRYSGEWKADRPDGQGEFYVATTRSTYRGTWVDGCYRGADGRRASAARPLSECR</sequence>
<dbReference type="Pfam" id="PF02493">
    <property type="entry name" value="MORN"/>
    <property type="match status" value="6"/>
</dbReference>
<reference evidence="4 5" key="1">
    <citation type="submission" date="2023-11" db="EMBL/GenBank/DDBJ databases">
        <title>Arctic aerobic anoxygenic photoheterotroph Sediminicoccus rosea KRV36 adapts its photosynthesis to long days of polar summer.</title>
        <authorList>
            <person name="Tomasch J."/>
            <person name="Kopejtka K."/>
            <person name="Bily T."/>
            <person name="Gardiner A.T."/>
            <person name="Gardian Z."/>
            <person name="Shivaramu S."/>
            <person name="Koblizek M."/>
            <person name="Engelhardt F."/>
            <person name="Kaftan D."/>
        </authorList>
    </citation>
    <scope>NUCLEOTIDE SEQUENCE [LARGE SCALE GENOMIC DNA]</scope>
    <source>
        <strain evidence="4 5">R-30</strain>
    </source>
</reference>
<organism evidence="4 5">
    <name type="scientific">Sediminicoccus rosea</name>
    <dbReference type="NCBI Taxonomy" id="1225128"/>
    <lineage>
        <taxon>Bacteria</taxon>
        <taxon>Pseudomonadati</taxon>
        <taxon>Pseudomonadota</taxon>
        <taxon>Alphaproteobacteria</taxon>
        <taxon>Acetobacterales</taxon>
        <taxon>Roseomonadaceae</taxon>
        <taxon>Sediminicoccus</taxon>
    </lineage>
</organism>
<proteinExistence type="predicted"/>
<feature type="compositionally biased region" description="Low complexity" evidence="2">
    <location>
        <begin position="172"/>
        <end position="183"/>
    </location>
</feature>
<evidence type="ECO:0000256" key="1">
    <source>
        <dbReference type="ARBA" id="ARBA00022737"/>
    </source>
</evidence>
<feature type="region of interest" description="Disordered" evidence="2">
    <location>
        <begin position="168"/>
        <end position="198"/>
    </location>
</feature>
<evidence type="ECO:0000256" key="3">
    <source>
        <dbReference type="SAM" id="SignalP"/>
    </source>
</evidence>
<dbReference type="PANTHER" id="PTHR43215:SF14">
    <property type="entry name" value="RADIAL SPOKE HEAD 1 HOMOLOG"/>
    <property type="match status" value="1"/>
</dbReference>
<evidence type="ECO:0000313" key="5">
    <source>
        <dbReference type="Proteomes" id="UP001305521"/>
    </source>
</evidence>
<feature type="region of interest" description="Disordered" evidence="2">
    <location>
        <begin position="268"/>
        <end position="302"/>
    </location>
</feature>
<protein>
    <recommendedName>
        <fullName evidence="6">MORN repeat-containing protein</fullName>
    </recommendedName>
</protein>
<dbReference type="SUPFAM" id="SSF82185">
    <property type="entry name" value="Histone H3 K4-specific methyltransferase SET7/9 N-terminal domain"/>
    <property type="match status" value="2"/>
</dbReference>
<accession>A0ABZ0PB54</accession>
<dbReference type="EMBL" id="CP137852">
    <property type="protein sequence ID" value="WPB82923.1"/>
    <property type="molecule type" value="Genomic_DNA"/>
</dbReference>
<evidence type="ECO:0000256" key="2">
    <source>
        <dbReference type="SAM" id="MobiDB-lite"/>
    </source>
</evidence>
<dbReference type="Proteomes" id="UP001305521">
    <property type="component" value="Chromosome"/>
</dbReference>
<evidence type="ECO:0000313" key="4">
    <source>
        <dbReference type="EMBL" id="WPB82923.1"/>
    </source>
</evidence>
<keyword evidence="1" id="KW-0677">Repeat</keyword>
<evidence type="ECO:0008006" key="6">
    <source>
        <dbReference type="Google" id="ProtNLM"/>
    </source>
</evidence>
<feature type="compositionally biased region" description="Pro residues" evidence="2">
    <location>
        <begin position="271"/>
        <end position="292"/>
    </location>
</feature>
<dbReference type="SMART" id="SM00698">
    <property type="entry name" value="MORN"/>
    <property type="match status" value="6"/>
</dbReference>
<name>A0ABZ0PB54_9PROT</name>
<dbReference type="RefSeq" id="WP_318646905.1">
    <property type="nucleotide sequence ID" value="NZ_CP137852.1"/>
</dbReference>